<dbReference type="Pfam" id="PF00651">
    <property type="entry name" value="BTB"/>
    <property type="match status" value="1"/>
</dbReference>
<evidence type="ECO:0000313" key="5">
    <source>
        <dbReference type="WBParaSite" id="NBR_0001357501-mRNA-1"/>
    </source>
</evidence>
<evidence type="ECO:0000313" key="4">
    <source>
        <dbReference type="Proteomes" id="UP000271162"/>
    </source>
</evidence>
<keyword evidence="4" id="KW-1185">Reference proteome</keyword>
<feature type="chain" id="PRO_5043125448" evidence="1">
    <location>
        <begin position="22"/>
        <end position="99"/>
    </location>
</feature>
<sequence length="99" mass="11101">MFRSTHRLSLHFVLLLRETLSTGGFVESKEIRVVVKDIDGETLRVLVDYLYTGRLDIKEKNVKALFGVAKNLHLDSVLNECTSCTAAPAAKIFRHGNGR</sequence>
<dbReference type="AlphaFoldDB" id="A0A0N4YAX6"/>
<gene>
    <name evidence="3" type="ORF">NBR_LOCUS13576</name>
</gene>
<accession>A0A0N4YAX6</accession>
<dbReference type="PROSITE" id="PS50097">
    <property type="entry name" value="BTB"/>
    <property type="match status" value="1"/>
</dbReference>
<dbReference type="WBParaSite" id="NBR_0001357501-mRNA-1">
    <property type="protein sequence ID" value="NBR_0001357501-mRNA-1"/>
    <property type="gene ID" value="NBR_0001357501"/>
</dbReference>
<dbReference type="SUPFAM" id="SSF54695">
    <property type="entry name" value="POZ domain"/>
    <property type="match status" value="1"/>
</dbReference>
<name>A0A0N4YAX6_NIPBR</name>
<protein>
    <submittedName>
        <fullName evidence="5">BTB domain-containing protein</fullName>
    </submittedName>
</protein>
<keyword evidence="1" id="KW-0732">Signal</keyword>
<evidence type="ECO:0000313" key="3">
    <source>
        <dbReference type="EMBL" id="VDL77165.1"/>
    </source>
</evidence>
<proteinExistence type="predicted"/>
<reference evidence="5" key="1">
    <citation type="submission" date="2017-02" db="UniProtKB">
        <authorList>
            <consortium name="WormBaseParasite"/>
        </authorList>
    </citation>
    <scope>IDENTIFICATION</scope>
</reference>
<feature type="domain" description="BTB" evidence="2">
    <location>
        <begin position="5"/>
        <end position="59"/>
    </location>
</feature>
<evidence type="ECO:0000256" key="1">
    <source>
        <dbReference type="SAM" id="SignalP"/>
    </source>
</evidence>
<dbReference type="EMBL" id="UYSL01021085">
    <property type="protein sequence ID" value="VDL77165.1"/>
    <property type="molecule type" value="Genomic_DNA"/>
</dbReference>
<reference evidence="3 4" key="2">
    <citation type="submission" date="2018-11" db="EMBL/GenBank/DDBJ databases">
        <authorList>
            <consortium name="Pathogen Informatics"/>
        </authorList>
    </citation>
    <scope>NUCLEOTIDE SEQUENCE [LARGE SCALE GENOMIC DNA]</scope>
</reference>
<evidence type="ECO:0000259" key="2">
    <source>
        <dbReference type="PROSITE" id="PS50097"/>
    </source>
</evidence>
<dbReference type="InterPro" id="IPR011333">
    <property type="entry name" value="SKP1/BTB/POZ_sf"/>
</dbReference>
<organism evidence="5">
    <name type="scientific">Nippostrongylus brasiliensis</name>
    <name type="common">Rat hookworm</name>
    <dbReference type="NCBI Taxonomy" id="27835"/>
    <lineage>
        <taxon>Eukaryota</taxon>
        <taxon>Metazoa</taxon>
        <taxon>Ecdysozoa</taxon>
        <taxon>Nematoda</taxon>
        <taxon>Chromadorea</taxon>
        <taxon>Rhabditida</taxon>
        <taxon>Rhabditina</taxon>
        <taxon>Rhabditomorpha</taxon>
        <taxon>Strongyloidea</taxon>
        <taxon>Heligmosomidae</taxon>
        <taxon>Nippostrongylus</taxon>
    </lineage>
</organism>
<feature type="signal peptide" evidence="1">
    <location>
        <begin position="1"/>
        <end position="21"/>
    </location>
</feature>
<dbReference type="Proteomes" id="UP000271162">
    <property type="component" value="Unassembled WGS sequence"/>
</dbReference>
<dbReference type="STRING" id="27835.A0A0N4YAX6"/>
<dbReference type="Gene3D" id="3.30.710.10">
    <property type="entry name" value="Potassium Channel Kv1.1, Chain A"/>
    <property type="match status" value="1"/>
</dbReference>
<dbReference type="InterPro" id="IPR000210">
    <property type="entry name" value="BTB/POZ_dom"/>
</dbReference>